<gene>
    <name evidence="1" type="ORF">ADICEAN_02232</name>
</gene>
<comment type="caution">
    <text evidence="1">The sequence shown here is derived from an EMBL/GenBank/DDBJ whole genome shotgun (WGS) entry which is preliminary data.</text>
</comment>
<keyword evidence="2" id="KW-1185">Reference proteome</keyword>
<dbReference type="Proteomes" id="UP000011910">
    <property type="component" value="Unassembled WGS sequence"/>
</dbReference>
<dbReference type="eggNOG" id="ENOG50334V0">
    <property type="taxonomic scope" value="Bacteria"/>
</dbReference>
<protein>
    <submittedName>
        <fullName evidence="1">Uncharacterized protein</fullName>
    </submittedName>
</protein>
<evidence type="ECO:0000313" key="1">
    <source>
        <dbReference type="EMBL" id="EMR02633.1"/>
    </source>
</evidence>
<dbReference type="AlphaFoldDB" id="M7N1S1"/>
<name>M7N1S1_9BACT</name>
<proteinExistence type="predicted"/>
<dbReference type="EMBL" id="AODQ01000051">
    <property type="protein sequence ID" value="EMR02633.1"/>
    <property type="molecule type" value="Genomic_DNA"/>
</dbReference>
<evidence type="ECO:0000313" key="2">
    <source>
        <dbReference type="Proteomes" id="UP000011910"/>
    </source>
</evidence>
<reference evidence="1 2" key="1">
    <citation type="journal article" date="2013" name="Genome Announc.">
        <title>Draft Genome Sequence of Cesiribacter andamanensis Strain AMV16T, Isolated from a Soil Sample from a Mud Volcano in the Andaman Islands, India.</title>
        <authorList>
            <person name="Shivaji S."/>
            <person name="Ara S."/>
            <person name="Begum Z."/>
            <person name="Srinivas T.N."/>
            <person name="Singh A."/>
            <person name="Kumar Pinnaka A."/>
        </authorList>
    </citation>
    <scope>NUCLEOTIDE SEQUENCE [LARGE SCALE GENOMIC DNA]</scope>
    <source>
        <strain evidence="1 2">AMV16</strain>
    </source>
</reference>
<sequence length="183" mass="20339">MVGLIGATSCKKDDENGPVNQTTFDGKAYTIKSSMVQDYGSWDGHYNYDFYLSDATVLDSQADELDGKILIYLELFSAGEERFQTGTFNFDVTGEVDGKNYFNYAELVYDSNNNSKLDEGDTWLEATAGKVTVSGTSPNYTVSYDLTFPNNKKLVGSYTGTHQIYEVGSAYPEGERSSKKRLF</sequence>
<organism evidence="1 2">
    <name type="scientific">Cesiribacter andamanensis AMV16</name>
    <dbReference type="NCBI Taxonomy" id="1279009"/>
    <lineage>
        <taxon>Bacteria</taxon>
        <taxon>Pseudomonadati</taxon>
        <taxon>Bacteroidota</taxon>
        <taxon>Cytophagia</taxon>
        <taxon>Cytophagales</taxon>
        <taxon>Cesiribacteraceae</taxon>
        <taxon>Cesiribacter</taxon>
    </lineage>
</organism>
<accession>M7N1S1</accession>